<dbReference type="EMBL" id="AGAZ01000070">
    <property type="protein sequence ID" value="EGZ44620.1"/>
    <property type="molecule type" value="Genomic_DNA"/>
</dbReference>
<keyword evidence="3" id="KW-1185">Reference proteome</keyword>
<evidence type="ECO:0000256" key="1">
    <source>
        <dbReference type="SAM" id="Phobius"/>
    </source>
</evidence>
<keyword evidence="1" id="KW-1133">Transmembrane helix</keyword>
<evidence type="ECO:0000313" key="2">
    <source>
        <dbReference type="EMBL" id="EGZ44620.1"/>
    </source>
</evidence>
<feature type="transmembrane region" description="Helical" evidence="1">
    <location>
        <begin position="12"/>
        <end position="30"/>
    </location>
</feature>
<dbReference type="Proteomes" id="UP000005336">
    <property type="component" value="Unassembled WGS sequence"/>
</dbReference>
<name>G4CSR4_9NEIS</name>
<keyword evidence="1" id="KW-0812">Transmembrane</keyword>
<comment type="caution">
    <text evidence="2">The sequence shown here is derived from an EMBL/GenBank/DDBJ whole genome shotgun (WGS) entry which is preliminary data.</text>
</comment>
<gene>
    <name evidence="2" type="ORF">HMPREF9370_2146</name>
</gene>
<organism evidence="2 3">
    <name type="scientific">Neisseria wadsworthii 9715</name>
    <dbReference type="NCBI Taxonomy" id="1030841"/>
    <lineage>
        <taxon>Bacteria</taxon>
        <taxon>Pseudomonadati</taxon>
        <taxon>Pseudomonadota</taxon>
        <taxon>Betaproteobacteria</taxon>
        <taxon>Neisseriales</taxon>
        <taxon>Neisseriaceae</taxon>
        <taxon>Neisseria</taxon>
    </lineage>
</organism>
<keyword evidence="1" id="KW-0472">Membrane</keyword>
<proteinExistence type="predicted"/>
<reference evidence="2 3" key="1">
    <citation type="submission" date="2011-06" db="EMBL/GenBank/DDBJ databases">
        <authorList>
            <person name="Muzny D."/>
            <person name="Qin X."/>
            <person name="Deng J."/>
            <person name="Jiang H."/>
            <person name="Liu Y."/>
            <person name="Qu J."/>
            <person name="Song X.-Z."/>
            <person name="Zhang L."/>
            <person name="Thornton R."/>
            <person name="Coyle M."/>
            <person name="Francisco L."/>
            <person name="Jackson L."/>
            <person name="Javaid M."/>
            <person name="Korchina V."/>
            <person name="Kovar C."/>
            <person name="Mata R."/>
            <person name="Mathew T."/>
            <person name="Ngo R."/>
            <person name="Nguyen L."/>
            <person name="Nguyen N."/>
            <person name="Okwuonu G."/>
            <person name="Ongeri F."/>
            <person name="Pham C."/>
            <person name="Simmons D."/>
            <person name="Wilczek-Boney K."/>
            <person name="Hale W."/>
            <person name="Jakkamsetti A."/>
            <person name="Pham P."/>
            <person name="Ruth R."/>
            <person name="San Lucas F."/>
            <person name="Warren J."/>
            <person name="Zhang J."/>
            <person name="Zhao Z."/>
            <person name="Zhou C."/>
            <person name="Zhu D."/>
            <person name="Lee S."/>
            <person name="Bess C."/>
            <person name="Blankenburg K."/>
            <person name="Forbes L."/>
            <person name="Fu Q."/>
            <person name="Gubbala S."/>
            <person name="Hirani K."/>
            <person name="Jayaseelan J.C."/>
            <person name="Lara F."/>
            <person name="Munidasa M."/>
            <person name="Palculict T."/>
            <person name="Patil S."/>
            <person name="Pu L.-L."/>
            <person name="Saada N."/>
            <person name="Tang L."/>
            <person name="Weissenberger G."/>
            <person name="Zhu Y."/>
            <person name="Hemphill L."/>
            <person name="Shang Y."/>
            <person name="Youmans B."/>
            <person name="Ayvaz T."/>
            <person name="Ross M."/>
            <person name="Santibanez J."/>
            <person name="Aqrawi P."/>
            <person name="Gross S."/>
            <person name="Joshi V."/>
            <person name="Fowler G."/>
            <person name="Nazareth L."/>
            <person name="Reid J."/>
            <person name="Worley K."/>
            <person name="Petrosino J."/>
            <person name="Highlander S."/>
            <person name="Gibbs R."/>
        </authorList>
    </citation>
    <scope>NUCLEOTIDE SEQUENCE [LARGE SCALE GENOMIC DNA]</scope>
    <source>
        <strain evidence="2 3">9715</strain>
    </source>
</reference>
<protein>
    <submittedName>
        <fullName evidence="2">Uncharacterized protein</fullName>
    </submittedName>
</protein>
<dbReference type="HOGENOM" id="CLU_3186320_0_0_4"/>
<evidence type="ECO:0000313" key="3">
    <source>
        <dbReference type="Proteomes" id="UP000005336"/>
    </source>
</evidence>
<dbReference type="AlphaFoldDB" id="G4CSR4"/>
<accession>G4CSR4</accession>
<sequence length="46" mass="5517">MLRQFVVNQPKLFATWLLQIMGCALLYRLINKERNNVIGKYDQTFK</sequence>
<dbReference type="STRING" id="1030841.HMPREF9370_2146"/>